<evidence type="ECO:0000256" key="3">
    <source>
        <dbReference type="ARBA" id="ARBA00023002"/>
    </source>
</evidence>
<evidence type="ECO:0000256" key="2">
    <source>
        <dbReference type="ARBA" id="ARBA00005869"/>
    </source>
</evidence>
<organism evidence="8 9">
    <name type="scientific">Cinara cedri</name>
    <dbReference type="NCBI Taxonomy" id="506608"/>
    <lineage>
        <taxon>Eukaryota</taxon>
        <taxon>Metazoa</taxon>
        <taxon>Ecdysozoa</taxon>
        <taxon>Arthropoda</taxon>
        <taxon>Hexapoda</taxon>
        <taxon>Insecta</taxon>
        <taxon>Pterygota</taxon>
        <taxon>Neoptera</taxon>
        <taxon>Paraneoptera</taxon>
        <taxon>Hemiptera</taxon>
        <taxon>Sternorrhyncha</taxon>
        <taxon>Aphidomorpha</taxon>
        <taxon>Aphidoidea</taxon>
        <taxon>Aphididae</taxon>
        <taxon>Lachninae</taxon>
        <taxon>Cinara</taxon>
    </lineage>
</organism>
<dbReference type="EC" id="1.5.5.2" evidence="5"/>
<evidence type="ECO:0000259" key="7">
    <source>
        <dbReference type="Pfam" id="PF01619"/>
    </source>
</evidence>
<dbReference type="AlphaFoldDB" id="A0A5E4MNH3"/>
<evidence type="ECO:0000256" key="6">
    <source>
        <dbReference type="SAM" id="MobiDB-lite"/>
    </source>
</evidence>
<evidence type="ECO:0000313" key="8">
    <source>
        <dbReference type="EMBL" id="VVC33760.1"/>
    </source>
</evidence>
<dbReference type="GO" id="GO:0004657">
    <property type="term" value="F:proline dehydrogenase activity"/>
    <property type="evidence" value="ECO:0007669"/>
    <property type="project" value="UniProtKB-EC"/>
</dbReference>
<accession>A0A5E4MNH3</accession>
<dbReference type="InterPro" id="IPR029041">
    <property type="entry name" value="FAD-linked_oxidoreductase-like"/>
</dbReference>
<dbReference type="EMBL" id="CABPRJ010000974">
    <property type="protein sequence ID" value="VVC33760.1"/>
    <property type="molecule type" value="Genomic_DNA"/>
</dbReference>
<feature type="domain" description="Proline dehydrogenase" evidence="7">
    <location>
        <begin position="153"/>
        <end position="613"/>
    </location>
</feature>
<reference evidence="8 9" key="1">
    <citation type="submission" date="2019-08" db="EMBL/GenBank/DDBJ databases">
        <authorList>
            <person name="Alioto T."/>
            <person name="Alioto T."/>
            <person name="Gomez Garrido J."/>
        </authorList>
    </citation>
    <scope>NUCLEOTIDE SEQUENCE [LARGE SCALE GENOMIC DNA]</scope>
</reference>
<comment type="pathway">
    <text evidence="1">Amino-acid degradation; L-proline degradation into L-glutamate; L-glutamate from L-proline: step 1/2.</text>
</comment>
<dbReference type="SUPFAM" id="SSF51730">
    <property type="entry name" value="FAD-linked oxidoreductase"/>
    <property type="match status" value="1"/>
</dbReference>
<sequence length="644" mass="73506">MAFLKLSTSRKCSKLLLQDSLRNDVYARLVRSLTTSNGQNSNERQRLQRRNNSVAATASTAATSTTIDKKPKWDPLDTSFANPEATFKSKTTWEIFRAYIVYQLCSSGYLVENNMQIMKICKAIFGEKLFTLIMKMTFYGHFVAGEDQYRIVPTLKRLRSFGVKPILDYSVEEDISQEEAEKREVESSMSEVEKRDQKAAQKEASVTAETVGGSLPQYHVDKQFADRRYKVQSARTYFYLNEATCERNMEVFQNCLHAVAGATYGTGITAIKLTALGRPQLLLQLSEVIMRARTLASEMMGGKGNVIGQHLTLEELEKRLFEAGIKDTKKFLEKVTKDSQGVIHLFPWSGLLDENSELSDTFRVPCLKEGRMVRLLSQLSKKEEEMFRNMVHRLNTLVQTAKDLDVRIMIDAEQTYFQPAISRLTLELMQKYNTEKAIVFNTYQCYLKETLNEVKTDLNQAKRQKFYFGAKLVRGAYIDQERARAAALGYPDPTNPSYEATTKIYHDTLTECLTRIKELKDKGDVCSKIGIMVASHNEDTVRFALSQMKEIGISPEDKVICFGQLLGMCDFITFPLGQAGYSAYKYIPYGPVNEVLPYLSRRAMENKGVLKKLAKEKTLLRKELFRRIIRGQFFYKPSGDYTPV</sequence>
<dbReference type="Proteomes" id="UP000325440">
    <property type="component" value="Unassembled WGS sequence"/>
</dbReference>
<feature type="compositionally biased region" description="Basic and acidic residues" evidence="6">
    <location>
        <begin position="179"/>
        <end position="201"/>
    </location>
</feature>
<dbReference type="OrthoDB" id="5464at2759"/>
<name>A0A5E4MNH3_9HEMI</name>
<keyword evidence="3 5" id="KW-0560">Oxidoreductase</keyword>
<dbReference type="GO" id="GO:0010133">
    <property type="term" value="P:L-proline catabolic process to L-glutamate"/>
    <property type="evidence" value="ECO:0007669"/>
    <property type="project" value="TreeGrafter"/>
</dbReference>
<dbReference type="PANTHER" id="PTHR13914:SF0">
    <property type="entry name" value="PROLINE DEHYDROGENASE 1, MITOCHONDRIAL"/>
    <property type="match status" value="1"/>
</dbReference>
<dbReference type="PANTHER" id="PTHR13914">
    <property type="entry name" value="PROLINE OXIDASE"/>
    <property type="match status" value="1"/>
</dbReference>
<proteinExistence type="inferred from homology"/>
<dbReference type="Gene3D" id="3.20.20.220">
    <property type="match status" value="2"/>
</dbReference>
<feature type="region of interest" description="Disordered" evidence="6">
    <location>
        <begin position="36"/>
        <end position="61"/>
    </location>
</feature>
<gene>
    <name evidence="8" type="ORF">CINCED_3A007363</name>
</gene>
<comment type="cofactor">
    <cofactor evidence="5">
        <name>FAD</name>
        <dbReference type="ChEBI" id="CHEBI:57692"/>
    </cofactor>
</comment>
<dbReference type="GO" id="GO:0005739">
    <property type="term" value="C:mitochondrion"/>
    <property type="evidence" value="ECO:0007669"/>
    <property type="project" value="TreeGrafter"/>
</dbReference>
<evidence type="ECO:0000256" key="4">
    <source>
        <dbReference type="ARBA" id="ARBA00023062"/>
    </source>
</evidence>
<dbReference type="GO" id="GO:0071949">
    <property type="term" value="F:FAD binding"/>
    <property type="evidence" value="ECO:0007669"/>
    <property type="project" value="TreeGrafter"/>
</dbReference>
<keyword evidence="5" id="KW-0274">FAD</keyword>
<dbReference type="InterPro" id="IPR015659">
    <property type="entry name" value="Proline_oxidase"/>
</dbReference>
<dbReference type="Pfam" id="PF01619">
    <property type="entry name" value="Pro_dh"/>
    <property type="match status" value="1"/>
</dbReference>
<dbReference type="InterPro" id="IPR002872">
    <property type="entry name" value="Proline_DH_dom"/>
</dbReference>
<keyword evidence="9" id="KW-1185">Reference proteome</keyword>
<evidence type="ECO:0000256" key="1">
    <source>
        <dbReference type="ARBA" id="ARBA00004739"/>
    </source>
</evidence>
<comment type="similarity">
    <text evidence="2 5">Belongs to the proline oxidase family.</text>
</comment>
<feature type="region of interest" description="Disordered" evidence="6">
    <location>
        <begin position="178"/>
        <end position="207"/>
    </location>
</feature>
<keyword evidence="4 5" id="KW-0642">Proline metabolism</keyword>
<comment type="function">
    <text evidence="5">Converts proline to delta-1-pyrroline-5-carboxylate.</text>
</comment>
<dbReference type="FunFam" id="3.20.20.220:FF:000012">
    <property type="entry name" value="Proline dehydrogenase"/>
    <property type="match status" value="1"/>
</dbReference>
<evidence type="ECO:0000313" key="9">
    <source>
        <dbReference type="Proteomes" id="UP000325440"/>
    </source>
</evidence>
<keyword evidence="5" id="KW-0285">Flavoprotein</keyword>
<evidence type="ECO:0000256" key="5">
    <source>
        <dbReference type="RuleBase" id="RU364054"/>
    </source>
</evidence>
<protein>
    <recommendedName>
        <fullName evidence="5">Proline dehydrogenase</fullName>
        <ecNumber evidence="5">1.5.5.2</ecNumber>
    </recommendedName>
</protein>
<comment type="catalytic activity">
    <reaction evidence="5">
        <text>L-proline + a quinone = (S)-1-pyrroline-5-carboxylate + a quinol + H(+)</text>
        <dbReference type="Rhea" id="RHEA:23784"/>
        <dbReference type="ChEBI" id="CHEBI:15378"/>
        <dbReference type="ChEBI" id="CHEBI:17388"/>
        <dbReference type="ChEBI" id="CHEBI:24646"/>
        <dbReference type="ChEBI" id="CHEBI:60039"/>
        <dbReference type="ChEBI" id="CHEBI:132124"/>
        <dbReference type="EC" id="1.5.5.2"/>
    </reaction>
</comment>